<protein>
    <submittedName>
        <fullName evidence="3">Uncharacterized protein</fullName>
    </submittedName>
</protein>
<dbReference type="RefSeq" id="WP_305002377.1">
    <property type="nucleotide sequence ID" value="NZ_JAUQUB010000001.1"/>
</dbReference>
<accession>A0ABT9BLV8</accession>
<gene>
    <name evidence="3" type="ORF">Q5716_07085</name>
</gene>
<evidence type="ECO:0000256" key="2">
    <source>
        <dbReference type="SAM" id="Phobius"/>
    </source>
</evidence>
<feature type="region of interest" description="Disordered" evidence="1">
    <location>
        <begin position="184"/>
        <end position="232"/>
    </location>
</feature>
<proteinExistence type="predicted"/>
<feature type="transmembrane region" description="Helical" evidence="2">
    <location>
        <begin position="240"/>
        <end position="261"/>
    </location>
</feature>
<evidence type="ECO:0000313" key="3">
    <source>
        <dbReference type="EMBL" id="MDO7881990.1"/>
    </source>
</evidence>
<name>A0ABT9BLV8_9MICO</name>
<keyword evidence="2" id="KW-1133">Transmembrane helix</keyword>
<dbReference type="Proteomes" id="UP001241072">
    <property type="component" value="Unassembled WGS sequence"/>
</dbReference>
<comment type="caution">
    <text evidence="3">The sequence shown here is derived from an EMBL/GenBank/DDBJ whole genome shotgun (WGS) entry which is preliminary data.</text>
</comment>
<organism evidence="3 4">
    <name type="scientific">Antiquaquibacter soli</name>
    <dbReference type="NCBI Taxonomy" id="3064523"/>
    <lineage>
        <taxon>Bacteria</taxon>
        <taxon>Bacillati</taxon>
        <taxon>Actinomycetota</taxon>
        <taxon>Actinomycetes</taxon>
        <taxon>Micrococcales</taxon>
        <taxon>Microbacteriaceae</taxon>
        <taxon>Antiquaquibacter</taxon>
    </lineage>
</organism>
<reference evidence="3 4" key="1">
    <citation type="submission" date="2023-07" db="EMBL/GenBank/DDBJ databases">
        <title>Protaetiibacter sp. nov WY-16 isolated from soil.</title>
        <authorList>
            <person name="Liu B."/>
            <person name="Wan Y."/>
        </authorList>
    </citation>
    <scope>NUCLEOTIDE SEQUENCE [LARGE SCALE GENOMIC DNA]</scope>
    <source>
        <strain evidence="3 4">WY-16</strain>
    </source>
</reference>
<sequence>MSYGTPWTIGAVVTGDVTVGQWATVSAEGVEDQWAQIVATPTGGTDVALQLTPEYTLPIGTWSVRVSVQGTDATGASVTLESANSVQITVLAVTVDPDVRVEKSGDAVVVTAGIPGLIPHVADAGSWLISFAVDGEVVESLSRVGLETGPVTVEWYPTLPGTEFELTVVWRPLSSSVRATTYSTTFVSSGTPPSAGAAPTSTRTPSPTASPAPTPSPRATDDDDATLASSSGDAGNTGPLIVLLIALAVVLGVALAVVLILRRRVANAAPDDDAVRETEPPRTPQG</sequence>
<dbReference type="EMBL" id="JAUQUB010000001">
    <property type="protein sequence ID" value="MDO7881990.1"/>
    <property type="molecule type" value="Genomic_DNA"/>
</dbReference>
<keyword evidence="4" id="KW-1185">Reference proteome</keyword>
<feature type="compositionally biased region" description="Low complexity" evidence="1">
    <location>
        <begin position="188"/>
        <end position="207"/>
    </location>
</feature>
<keyword evidence="2" id="KW-0472">Membrane</keyword>
<keyword evidence="2" id="KW-0812">Transmembrane</keyword>
<evidence type="ECO:0000313" key="4">
    <source>
        <dbReference type="Proteomes" id="UP001241072"/>
    </source>
</evidence>
<evidence type="ECO:0000256" key="1">
    <source>
        <dbReference type="SAM" id="MobiDB-lite"/>
    </source>
</evidence>